<evidence type="ECO:0000256" key="1">
    <source>
        <dbReference type="SAM" id="SignalP"/>
    </source>
</evidence>
<feature type="chain" id="PRO_5045186022" evidence="1">
    <location>
        <begin position="29"/>
        <end position="68"/>
    </location>
</feature>
<sequence>MHVRRIKVAAVLLSTAVLSQSAAYGAHAASAGTTSPKVATTATVSALDKLGSIALKTNISAKLTDVSL</sequence>
<organism evidence="2 3">
    <name type="scientific">Paenibacillus odorifer</name>
    <dbReference type="NCBI Taxonomy" id="189426"/>
    <lineage>
        <taxon>Bacteria</taxon>
        <taxon>Bacillati</taxon>
        <taxon>Bacillota</taxon>
        <taxon>Bacilli</taxon>
        <taxon>Bacillales</taxon>
        <taxon>Paenibacillaceae</taxon>
        <taxon>Paenibacillus</taxon>
    </lineage>
</organism>
<accession>A0ABX3GHW5</accession>
<dbReference type="Proteomes" id="UP000187158">
    <property type="component" value="Unassembled WGS sequence"/>
</dbReference>
<protein>
    <submittedName>
        <fullName evidence="2">Uncharacterized protein</fullName>
    </submittedName>
</protein>
<evidence type="ECO:0000313" key="3">
    <source>
        <dbReference type="Proteomes" id="UP000187158"/>
    </source>
</evidence>
<keyword evidence="3" id="KW-1185">Reference proteome</keyword>
<dbReference type="EMBL" id="MPVP01000344">
    <property type="protein sequence ID" value="OMD10886.1"/>
    <property type="molecule type" value="Genomic_DNA"/>
</dbReference>
<dbReference type="RefSeq" id="WP_144024797.1">
    <property type="nucleotide sequence ID" value="NZ_MPVP01000344.1"/>
</dbReference>
<proteinExistence type="predicted"/>
<gene>
    <name evidence="2" type="ORF">BSO21_28885</name>
</gene>
<evidence type="ECO:0000313" key="2">
    <source>
        <dbReference type="EMBL" id="OMD10886.1"/>
    </source>
</evidence>
<reference evidence="2 3" key="1">
    <citation type="submission" date="2016-11" db="EMBL/GenBank/DDBJ databases">
        <title>Paenibacillus species isolates.</title>
        <authorList>
            <person name="Beno S.M."/>
        </authorList>
    </citation>
    <scope>NUCLEOTIDE SEQUENCE [LARGE SCALE GENOMIC DNA]</scope>
    <source>
        <strain evidence="2 3">FSL H7-0433</strain>
    </source>
</reference>
<feature type="non-terminal residue" evidence="2">
    <location>
        <position position="68"/>
    </location>
</feature>
<feature type="signal peptide" evidence="1">
    <location>
        <begin position="1"/>
        <end position="28"/>
    </location>
</feature>
<name>A0ABX3GHW5_9BACL</name>
<comment type="caution">
    <text evidence="2">The sequence shown here is derived from an EMBL/GenBank/DDBJ whole genome shotgun (WGS) entry which is preliminary data.</text>
</comment>
<keyword evidence="1" id="KW-0732">Signal</keyword>